<evidence type="ECO:0000256" key="1">
    <source>
        <dbReference type="PIRSR" id="PIRSR621190-2"/>
    </source>
</evidence>
<keyword evidence="1" id="KW-0862">Zinc</keyword>
<dbReference type="GO" id="GO:0006508">
    <property type="term" value="P:proteolysis"/>
    <property type="evidence" value="ECO:0007669"/>
    <property type="project" value="InterPro"/>
</dbReference>
<protein>
    <submittedName>
        <fullName evidence="3">Metalloendoproteinase 1-like</fullName>
    </submittedName>
</protein>
<keyword evidence="1" id="KW-0479">Metal-binding</keyword>
<dbReference type="GO" id="GO:0030198">
    <property type="term" value="P:extracellular matrix organization"/>
    <property type="evidence" value="ECO:0000318"/>
    <property type="project" value="GO_Central"/>
</dbReference>
<dbReference type="InterPro" id="IPR021190">
    <property type="entry name" value="Pept_M10A"/>
</dbReference>
<name>A0A1U8BAC4_NELNU</name>
<accession>A0A1U8BAC4</accession>
<dbReference type="CDD" id="cd04278">
    <property type="entry name" value="ZnMc_MMP"/>
    <property type="match status" value="1"/>
</dbReference>
<feature type="binding site" evidence="1">
    <location>
        <position position="126"/>
    </location>
    <ligand>
        <name>Zn(2+)</name>
        <dbReference type="ChEBI" id="CHEBI:29105"/>
        <label>1</label>
    </ligand>
</feature>
<feature type="binding site" evidence="1">
    <location>
        <position position="156"/>
    </location>
    <ligand>
        <name>Ca(2+)</name>
        <dbReference type="ChEBI" id="CHEBI:29108"/>
        <label>1</label>
    </ligand>
</feature>
<dbReference type="PRINTS" id="PR00138">
    <property type="entry name" value="MATRIXIN"/>
</dbReference>
<dbReference type="GeneID" id="104608932"/>
<dbReference type="eggNOG" id="KOG1565">
    <property type="taxonomic scope" value="Eukaryota"/>
</dbReference>
<feature type="binding site" evidence="1">
    <location>
        <position position="179"/>
    </location>
    <ligand>
        <name>Zn(2+)</name>
        <dbReference type="ChEBI" id="CHEBI:29105"/>
        <label>2</label>
        <note>catalytic</note>
    </ligand>
</feature>
<dbReference type="SMART" id="SM00235">
    <property type="entry name" value="ZnMc"/>
    <property type="match status" value="1"/>
</dbReference>
<feature type="binding site" evidence="1">
    <location>
        <position position="133"/>
    </location>
    <ligand>
        <name>Ca(2+)</name>
        <dbReference type="ChEBI" id="CHEBI:29108"/>
        <label>3</label>
    </ligand>
</feature>
<feature type="binding site" evidence="1">
    <location>
        <position position="151"/>
    </location>
    <ligand>
        <name>Zn(2+)</name>
        <dbReference type="ChEBI" id="CHEBI:29105"/>
        <label>1</label>
    </ligand>
</feature>
<dbReference type="InterPro" id="IPR006026">
    <property type="entry name" value="Peptidase_Metallo"/>
</dbReference>
<dbReference type="Gene3D" id="3.40.390.10">
    <property type="entry name" value="Collagenase (Catalytic Domain)"/>
    <property type="match status" value="1"/>
</dbReference>
<proteinExistence type="predicted"/>
<comment type="cofactor">
    <cofactor evidence="1">
        <name>Ca(2+)</name>
        <dbReference type="ChEBI" id="CHEBI:29108"/>
    </cofactor>
    <text evidence="1">Can bind about 5 Ca(2+) ions per subunit.</text>
</comment>
<dbReference type="GO" id="GO:0031012">
    <property type="term" value="C:extracellular matrix"/>
    <property type="evidence" value="ECO:0007669"/>
    <property type="project" value="InterPro"/>
</dbReference>
<dbReference type="Proteomes" id="UP000189703">
    <property type="component" value="Unplaced"/>
</dbReference>
<feature type="binding site" evidence="1">
    <location>
        <position position="141"/>
    </location>
    <ligand>
        <name>Zn(2+)</name>
        <dbReference type="ChEBI" id="CHEBI:29105"/>
        <label>1</label>
    </ligand>
</feature>
<dbReference type="PANTHER" id="PTHR10201:SF213">
    <property type="entry name" value="METALLOENDOPROTEINASE 2-MMP-LIKE"/>
    <property type="match status" value="1"/>
</dbReference>
<feature type="binding site" evidence="1">
    <location>
        <position position="156"/>
    </location>
    <ligand>
        <name>Ca(2+)</name>
        <dbReference type="ChEBI" id="CHEBI:29108"/>
        <label>3</label>
    </ligand>
</feature>
<feature type="binding site" evidence="1">
    <location>
        <position position="185"/>
    </location>
    <ligand>
        <name>Zn(2+)</name>
        <dbReference type="ChEBI" id="CHEBI:29105"/>
        <label>2</label>
        <note>catalytic</note>
    </ligand>
</feature>
<feature type="binding site" evidence="1">
    <location>
        <position position="153"/>
    </location>
    <ligand>
        <name>Ca(2+)</name>
        <dbReference type="ChEBI" id="CHEBI:29108"/>
        <label>3</label>
    </ligand>
</feature>
<dbReference type="GO" id="GO:0008270">
    <property type="term" value="F:zinc ion binding"/>
    <property type="evidence" value="ECO:0007669"/>
    <property type="project" value="InterPro"/>
</dbReference>
<evidence type="ECO:0000313" key="3">
    <source>
        <dbReference type="RefSeq" id="XP_010273361.1"/>
    </source>
</evidence>
<keyword evidence="2" id="KW-1185">Reference proteome</keyword>
<dbReference type="SUPFAM" id="SSF55486">
    <property type="entry name" value="Metalloproteases ('zincins'), catalytic domain"/>
    <property type="match status" value="1"/>
</dbReference>
<comment type="cofactor">
    <cofactor evidence="1">
        <name>Zn(2+)</name>
        <dbReference type="ChEBI" id="CHEBI:29105"/>
    </cofactor>
    <text evidence="1">Binds 2 Zn(2+) ions per subunit.</text>
</comment>
<dbReference type="KEGG" id="nnu:104608932"/>
<sequence>MTTTISTIKTYQLCYNLKEMRSLDVETVKQIMLPRSGKEKKSVFLVLVDTRPPSASLPIIPSSTIPLPRSGHLLRCISNAGSPTSQMHPLCYVELGKWAAVTNFTFEETQDLSSADIRISFFKGDHDNGSPFDGLGGVLAHAFAPNDGRVHFDLEERWTNGIRADWIDPASVAVHKIGHLLGLGHNSEHDAVMFPYIDVGTQKVNLHPYDIEGIQSHYGIH</sequence>
<feature type="binding site" evidence="1">
    <location>
        <position position="134"/>
    </location>
    <ligand>
        <name>Ca(2+)</name>
        <dbReference type="ChEBI" id="CHEBI:29108"/>
        <label>3</label>
    </ligand>
</feature>
<dbReference type="GO" id="GO:0030574">
    <property type="term" value="P:collagen catabolic process"/>
    <property type="evidence" value="ECO:0000318"/>
    <property type="project" value="GO_Central"/>
</dbReference>
<reference evidence="3" key="1">
    <citation type="submission" date="2025-08" db="UniProtKB">
        <authorList>
            <consortium name="RefSeq"/>
        </authorList>
    </citation>
    <scope>IDENTIFICATION</scope>
</reference>
<dbReference type="InterPro" id="IPR024079">
    <property type="entry name" value="MetalloPept_cat_dom_sf"/>
</dbReference>
<evidence type="ECO:0000313" key="2">
    <source>
        <dbReference type="Proteomes" id="UP000189703"/>
    </source>
</evidence>
<dbReference type="RefSeq" id="XP_010273361.1">
    <property type="nucleotide sequence ID" value="XM_010275059.1"/>
</dbReference>
<keyword evidence="1" id="KW-0106">Calcium</keyword>
<dbReference type="GO" id="GO:0004222">
    <property type="term" value="F:metalloendopeptidase activity"/>
    <property type="evidence" value="ECO:0000318"/>
    <property type="project" value="GO_Central"/>
</dbReference>
<dbReference type="Pfam" id="PF00413">
    <property type="entry name" value="Peptidase_M10"/>
    <property type="match status" value="1"/>
</dbReference>
<organism evidence="2 3">
    <name type="scientific">Nelumbo nucifera</name>
    <name type="common">Sacred lotus</name>
    <dbReference type="NCBI Taxonomy" id="4432"/>
    <lineage>
        <taxon>Eukaryota</taxon>
        <taxon>Viridiplantae</taxon>
        <taxon>Streptophyta</taxon>
        <taxon>Embryophyta</taxon>
        <taxon>Tracheophyta</taxon>
        <taxon>Spermatophyta</taxon>
        <taxon>Magnoliopsida</taxon>
        <taxon>Proteales</taxon>
        <taxon>Nelumbonaceae</taxon>
        <taxon>Nelumbo</taxon>
    </lineage>
</organism>
<dbReference type="PANTHER" id="PTHR10201">
    <property type="entry name" value="MATRIX METALLOPROTEINASE"/>
    <property type="match status" value="1"/>
</dbReference>
<dbReference type="OrthoDB" id="9397453at2759"/>
<gene>
    <name evidence="3" type="primary">LOC104608932</name>
</gene>
<feature type="binding site" evidence="1">
    <location>
        <position position="193"/>
    </location>
    <ligand>
        <name>Zn(2+)</name>
        <dbReference type="ChEBI" id="CHEBI:29105"/>
        <label>2</label>
        <note>catalytic</note>
    </ligand>
</feature>
<dbReference type="InterPro" id="IPR033739">
    <property type="entry name" value="M10A_MMP"/>
</dbReference>
<feature type="binding site" evidence="1">
    <location>
        <position position="175"/>
    </location>
    <ligand>
        <name>Zn(2+)</name>
        <dbReference type="ChEBI" id="CHEBI:29105"/>
        <label>2</label>
        <note>catalytic</note>
    </ligand>
</feature>
<dbReference type="STRING" id="4432.A0A1U8BAC4"/>
<dbReference type="InterPro" id="IPR001818">
    <property type="entry name" value="Pept_M10_metallopeptidase"/>
</dbReference>
<dbReference type="AlphaFoldDB" id="A0A1U8BAC4"/>
<feature type="binding site" evidence="1">
    <location>
        <position position="116"/>
    </location>
    <ligand>
        <name>Ca(2+)</name>
        <dbReference type="ChEBI" id="CHEBI:29108"/>
        <label>2</label>
    </ligand>
</feature>